<name>A0A3N2QB86_9BACT</name>
<dbReference type="NCBIfam" id="NF006927">
    <property type="entry name" value="PRK09412.1"/>
    <property type="match status" value="1"/>
</dbReference>
<dbReference type="NCBIfam" id="TIGR00770">
    <property type="entry name" value="Dcu"/>
    <property type="match status" value="1"/>
</dbReference>
<dbReference type="Proteomes" id="UP000270927">
    <property type="component" value="Unassembled WGS sequence"/>
</dbReference>
<keyword evidence="12" id="KW-1185">Reference proteome</keyword>
<comment type="similarity">
    <text evidence="2">Belongs to the DcuA/DcuB transporter (TC 2.A.13.1) family.</text>
</comment>
<evidence type="ECO:0000256" key="5">
    <source>
        <dbReference type="ARBA" id="ARBA00022519"/>
    </source>
</evidence>
<feature type="transmembrane region" description="Helical" evidence="10">
    <location>
        <begin position="166"/>
        <end position="190"/>
    </location>
</feature>
<accession>A0A3N2QB86</accession>
<dbReference type="GO" id="GO:0015556">
    <property type="term" value="F:C4-dicarboxylate transmembrane transporter activity"/>
    <property type="evidence" value="ECO:0007669"/>
    <property type="project" value="InterPro"/>
</dbReference>
<evidence type="ECO:0000256" key="10">
    <source>
        <dbReference type="SAM" id="Phobius"/>
    </source>
</evidence>
<dbReference type="RefSeq" id="WP_123663295.1">
    <property type="nucleotide sequence ID" value="NZ_RARA01000026.1"/>
</dbReference>
<dbReference type="OrthoDB" id="9770910at2"/>
<evidence type="ECO:0000313" key="12">
    <source>
        <dbReference type="Proteomes" id="UP000270927"/>
    </source>
</evidence>
<dbReference type="EMBL" id="RARA01000026">
    <property type="protein sequence ID" value="ROT47067.1"/>
    <property type="molecule type" value="Genomic_DNA"/>
</dbReference>
<dbReference type="AlphaFoldDB" id="A0A3N2QB86"/>
<evidence type="ECO:0000256" key="3">
    <source>
        <dbReference type="ARBA" id="ARBA00022448"/>
    </source>
</evidence>
<evidence type="ECO:0000313" key="11">
    <source>
        <dbReference type="EMBL" id="ROT47067.1"/>
    </source>
</evidence>
<comment type="caution">
    <text evidence="11">The sequence shown here is derived from an EMBL/GenBank/DDBJ whole genome shotgun (WGS) entry which is preliminary data.</text>
</comment>
<gene>
    <name evidence="11" type="ORF">EDM02_04205</name>
</gene>
<dbReference type="GO" id="GO:0005886">
    <property type="term" value="C:plasma membrane"/>
    <property type="evidence" value="ECO:0007669"/>
    <property type="project" value="UniProtKB-SubCell"/>
</dbReference>
<evidence type="ECO:0000256" key="7">
    <source>
        <dbReference type="ARBA" id="ARBA00022989"/>
    </source>
</evidence>
<dbReference type="PANTHER" id="PTHR36106:SF2">
    <property type="entry name" value="C4-DICARBOXYLATE TRANSPORTER DCUA"/>
    <property type="match status" value="1"/>
</dbReference>
<keyword evidence="6 10" id="KW-0812">Transmembrane</keyword>
<keyword evidence="4" id="KW-1003">Cell membrane</keyword>
<keyword evidence="8 10" id="KW-0472">Membrane</keyword>
<protein>
    <recommendedName>
        <fullName evidence="9">C4-dicarboxylate transporter DcuA</fullName>
    </recommendedName>
</protein>
<feature type="transmembrane region" description="Helical" evidence="10">
    <location>
        <begin position="50"/>
        <end position="68"/>
    </location>
</feature>
<reference evidence="11 12" key="1">
    <citation type="submission" date="2018-09" db="EMBL/GenBank/DDBJ databases">
        <title>Comparative Genomics of Wolbachia-Cardinium Dual Endosymbiosis in a Plant-Parasitic Nematode.</title>
        <authorList>
            <person name="Brown A.M.V."/>
            <person name="Wasala S.K."/>
            <person name="Howe D.K."/>
            <person name="Peetz A.B."/>
            <person name="Zasada I.A."/>
            <person name="Denver D.R."/>
        </authorList>
    </citation>
    <scope>NUCLEOTIDE SEQUENCE [LARGE SCALE GENOMIC DNA]</scope>
    <source>
        <strain evidence="11 12">Pp_1</strain>
    </source>
</reference>
<evidence type="ECO:0000256" key="9">
    <source>
        <dbReference type="ARBA" id="ARBA00039380"/>
    </source>
</evidence>
<feature type="transmembrane region" description="Helical" evidence="10">
    <location>
        <begin position="338"/>
        <end position="362"/>
    </location>
</feature>
<dbReference type="Pfam" id="PF03605">
    <property type="entry name" value="DcuA_DcuB"/>
    <property type="match status" value="1"/>
</dbReference>
<organism evidence="11 12">
    <name type="scientific">Candidatus Cardinium hertigii</name>
    <dbReference type="NCBI Taxonomy" id="247481"/>
    <lineage>
        <taxon>Bacteria</taxon>
        <taxon>Pseudomonadati</taxon>
        <taxon>Bacteroidota</taxon>
        <taxon>Cytophagia</taxon>
        <taxon>Cytophagales</taxon>
        <taxon>Amoebophilaceae</taxon>
        <taxon>Candidatus Cardinium</taxon>
    </lineage>
</organism>
<dbReference type="PANTHER" id="PTHR36106">
    <property type="entry name" value="ANAEROBIC C4-DICARBOXYLATE TRANSPORTER DCUB"/>
    <property type="match status" value="1"/>
</dbReference>
<evidence type="ECO:0000256" key="4">
    <source>
        <dbReference type="ARBA" id="ARBA00022475"/>
    </source>
</evidence>
<dbReference type="InterPro" id="IPR004668">
    <property type="entry name" value="Anaer_Dcu_memb_transpt"/>
</dbReference>
<keyword evidence="3" id="KW-0813">Transport</keyword>
<keyword evidence="5" id="KW-0997">Cell inner membrane</keyword>
<sequence>MLLVGLGILLFVSFLGARLKGISLSMLGGLGVCLLMVVFNATPADPPFQVIFCIAAVLTAIGTVEAAGGLDYLVQFAESLIRKHPRSIIYISPMVTYVITFLAGTNHIAYSILPVIAEVSRDVGIRPERPLSLSVIAALHGALASPISSIMVILGSFLNVAGIEMITIFKILIPSTIGGLCMATFVVSLLSKKMPDGFLATTENKAIVSGLASTSEQFPLPSSSSKVAKLSIVCFLVGSLAVVVLSSFTILRPTWEVSGVKMFLPADLILALVMLSTAGLIMLIFRIPSKSITQGKAFIAGIQGMLSLLGVVWLSSTFVQSNKPVLLRFISDHLSEHWQFSIILLLMSAVMGSSAATIKAIFPLGIALGIAPKILLASVAAVNGVFIIPIYPTMLAAIHLDATGTTRIGKFLFNHSFMLPGLIAVVGAVGIAFLLTYAGI</sequence>
<feature type="transmembrane region" description="Helical" evidence="10">
    <location>
        <begin position="230"/>
        <end position="251"/>
    </location>
</feature>
<keyword evidence="7 10" id="KW-1133">Transmembrane helix</keyword>
<feature type="transmembrane region" description="Helical" evidence="10">
    <location>
        <begin position="88"/>
        <end position="110"/>
    </location>
</feature>
<comment type="subcellular location">
    <subcellularLocation>
        <location evidence="1">Cell inner membrane</location>
        <topology evidence="1">Multi-pass membrane protein</topology>
    </subcellularLocation>
</comment>
<feature type="transmembrane region" description="Helical" evidence="10">
    <location>
        <begin position="297"/>
        <end position="318"/>
    </location>
</feature>
<evidence type="ECO:0000256" key="2">
    <source>
        <dbReference type="ARBA" id="ARBA00006413"/>
    </source>
</evidence>
<feature type="transmembrane region" description="Helical" evidence="10">
    <location>
        <begin position="417"/>
        <end position="438"/>
    </location>
</feature>
<evidence type="ECO:0000256" key="6">
    <source>
        <dbReference type="ARBA" id="ARBA00022692"/>
    </source>
</evidence>
<evidence type="ECO:0000256" key="8">
    <source>
        <dbReference type="ARBA" id="ARBA00023136"/>
    </source>
</evidence>
<feature type="transmembrane region" description="Helical" evidence="10">
    <location>
        <begin position="263"/>
        <end position="285"/>
    </location>
</feature>
<feature type="transmembrane region" description="Helical" evidence="10">
    <location>
        <begin position="374"/>
        <end position="397"/>
    </location>
</feature>
<feature type="transmembrane region" description="Helical" evidence="10">
    <location>
        <begin position="26"/>
        <end position="43"/>
    </location>
</feature>
<proteinExistence type="inferred from homology"/>
<evidence type="ECO:0000256" key="1">
    <source>
        <dbReference type="ARBA" id="ARBA00004429"/>
    </source>
</evidence>
<feature type="transmembrane region" description="Helical" evidence="10">
    <location>
        <begin position="131"/>
        <end position="154"/>
    </location>
</feature>